<dbReference type="GO" id="GO:0016705">
    <property type="term" value="F:oxidoreductase activity, acting on paired donors, with incorporation or reduction of molecular oxygen"/>
    <property type="evidence" value="ECO:0007669"/>
    <property type="project" value="InterPro"/>
</dbReference>
<name>A0A062V9Q0_9EURY</name>
<dbReference type="InterPro" id="IPR036661">
    <property type="entry name" value="Luciferase-like_sf"/>
</dbReference>
<organism evidence="1 2">
    <name type="scientific">Candidatus Methanoperedens nitratireducens</name>
    <dbReference type="NCBI Taxonomy" id="1392998"/>
    <lineage>
        <taxon>Archaea</taxon>
        <taxon>Methanobacteriati</taxon>
        <taxon>Methanobacteriota</taxon>
        <taxon>Stenosarchaea group</taxon>
        <taxon>Methanomicrobia</taxon>
        <taxon>Methanosarcinales</taxon>
        <taxon>ANME-2 cluster</taxon>
        <taxon>Candidatus Methanoperedentaceae</taxon>
        <taxon>Candidatus Methanoperedens</taxon>
    </lineage>
</organism>
<evidence type="ECO:0000313" key="2">
    <source>
        <dbReference type="Proteomes" id="UP000027153"/>
    </source>
</evidence>
<evidence type="ECO:0008006" key="3">
    <source>
        <dbReference type="Google" id="ProtNLM"/>
    </source>
</evidence>
<dbReference type="SUPFAM" id="SSF51679">
    <property type="entry name" value="Bacterial luciferase-like"/>
    <property type="match status" value="1"/>
</dbReference>
<evidence type="ECO:0000313" key="1">
    <source>
        <dbReference type="EMBL" id="KCZ72434.1"/>
    </source>
</evidence>
<proteinExistence type="predicted"/>
<protein>
    <recommendedName>
        <fullName evidence="3">Luciferase-like domain-containing protein</fullName>
    </recommendedName>
</protein>
<dbReference type="AlphaFoldDB" id="A0A062V9Q0"/>
<comment type="caution">
    <text evidence="1">The sequence shown here is derived from an EMBL/GenBank/DDBJ whole genome shotgun (WGS) entry which is preliminary data.</text>
</comment>
<dbReference type="EMBL" id="JMIY01000002">
    <property type="protein sequence ID" value="KCZ72434.1"/>
    <property type="molecule type" value="Genomic_DNA"/>
</dbReference>
<accession>A0A062V9Q0</accession>
<dbReference type="Proteomes" id="UP000027153">
    <property type="component" value="Unassembled WGS sequence"/>
</dbReference>
<keyword evidence="2" id="KW-1185">Reference proteome</keyword>
<gene>
    <name evidence="1" type="ORF">ANME2D_00861</name>
</gene>
<dbReference type="Gene3D" id="3.20.20.30">
    <property type="entry name" value="Luciferase-like domain"/>
    <property type="match status" value="1"/>
</dbReference>
<sequence>MVSFGIEFLANEPAHKLAELVAFSICGTPAECMERIEGLVDAGVTQIIPGSPLGPDRVRAIKMIGKEIISRWRKE</sequence>
<reference evidence="1 2" key="1">
    <citation type="journal article" date="2013" name="Nature">
        <title>Anaerobic oxidation of methane coupled to nitrate reduction in a novel archaeal lineage.</title>
        <authorList>
            <person name="Haroon M.F."/>
            <person name="Hu S."/>
            <person name="Shi Y."/>
            <person name="Imelfort M."/>
            <person name="Keller J."/>
            <person name="Hugenholtz P."/>
            <person name="Yuan Z."/>
            <person name="Tyson G.W."/>
        </authorList>
    </citation>
    <scope>NUCLEOTIDE SEQUENCE [LARGE SCALE GENOMIC DNA]</scope>
    <source>
        <strain evidence="1 2">ANME-2d</strain>
    </source>
</reference>